<dbReference type="AlphaFoldDB" id="A0A161MLW3"/>
<dbReference type="EMBL" id="GEMB01002081">
    <property type="protein sequence ID" value="JAS01098.1"/>
    <property type="molecule type" value="Transcribed_RNA"/>
</dbReference>
<name>A0A161MLW3_TRIIF</name>
<proteinExistence type="predicted"/>
<accession>A0A161MLW3</accession>
<organism evidence="1">
    <name type="scientific">Triatoma infestans</name>
    <name type="common">Assassin bug</name>
    <dbReference type="NCBI Taxonomy" id="30076"/>
    <lineage>
        <taxon>Eukaryota</taxon>
        <taxon>Metazoa</taxon>
        <taxon>Ecdysozoa</taxon>
        <taxon>Arthropoda</taxon>
        <taxon>Hexapoda</taxon>
        <taxon>Insecta</taxon>
        <taxon>Pterygota</taxon>
        <taxon>Neoptera</taxon>
        <taxon>Paraneoptera</taxon>
        <taxon>Hemiptera</taxon>
        <taxon>Heteroptera</taxon>
        <taxon>Panheteroptera</taxon>
        <taxon>Cimicomorpha</taxon>
        <taxon>Reduviidae</taxon>
        <taxon>Triatominae</taxon>
        <taxon>Triatoma</taxon>
    </lineage>
</organism>
<feature type="non-terminal residue" evidence="1">
    <location>
        <position position="53"/>
    </location>
</feature>
<reference evidence="1" key="1">
    <citation type="submission" date="2016-04" db="EMBL/GenBank/DDBJ databases">
        <authorList>
            <person name="Calderon-Fernandez G.M.Sr."/>
        </authorList>
    </citation>
    <scope>NUCLEOTIDE SEQUENCE</scope>
    <source>
        <strain evidence="1">Int1</strain>
        <tissue evidence="1">Integument</tissue>
    </source>
</reference>
<sequence length="53" mass="6158">MVKTAIEHMNLDVDKAKYLLSVQNMDNDDEFVDDKLSNEEQDYICLSDVNFNS</sequence>
<protein>
    <submittedName>
        <fullName evidence="1">Malate dehydrogenase mitochondrial-like protein</fullName>
    </submittedName>
</protein>
<evidence type="ECO:0000313" key="1">
    <source>
        <dbReference type="EMBL" id="JAS01098.1"/>
    </source>
</evidence>
<reference evidence="1" key="2">
    <citation type="journal article" date="2017" name="J. Med. Entomol.">
        <title>Transcriptome Analysis of the Triatoma infestans (Hemiptera: Reduviidae) Integument.</title>
        <authorList>
            <person name="Calderon-Fernandez G.M."/>
            <person name="Moriconi D.E."/>
            <person name="Dulbecco A.B."/>
            <person name="Juarez M.P."/>
        </authorList>
    </citation>
    <scope>NUCLEOTIDE SEQUENCE</scope>
    <source>
        <strain evidence="1">Int1</strain>
        <tissue evidence="1">Integument</tissue>
    </source>
</reference>